<dbReference type="GO" id="GO:0006310">
    <property type="term" value="P:DNA recombination"/>
    <property type="evidence" value="ECO:0007669"/>
    <property type="project" value="UniProtKB-KW"/>
</dbReference>
<dbReference type="Gene3D" id="1.10.443.10">
    <property type="entry name" value="Intergrase catalytic core"/>
    <property type="match status" value="1"/>
</dbReference>
<evidence type="ECO:0000313" key="2">
    <source>
        <dbReference type="EMBL" id="CAG8549436.1"/>
    </source>
</evidence>
<dbReference type="InterPro" id="IPR013762">
    <property type="entry name" value="Integrase-like_cat_sf"/>
</dbReference>
<evidence type="ECO:0000313" key="3">
    <source>
        <dbReference type="Proteomes" id="UP000789739"/>
    </source>
</evidence>
<dbReference type="PANTHER" id="PTHR34605">
    <property type="entry name" value="PHAGE_INTEGRASE DOMAIN-CONTAINING PROTEIN"/>
    <property type="match status" value="1"/>
</dbReference>
<dbReference type="SUPFAM" id="SSF56349">
    <property type="entry name" value="DNA breaking-rejoining enzymes"/>
    <property type="match status" value="1"/>
</dbReference>
<dbReference type="InterPro" id="IPR052925">
    <property type="entry name" value="Phage_Integrase-like_Recomb"/>
</dbReference>
<dbReference type="GO" id="GO:0003677">
    <property type="term" value="F:DNA binding"/>
    <property type="evidence" value="ECO:0007669"/>
    <property type="project" value="InterPro"/>
</dbReference>
<protein>
    <submittedName>
        <fullName evidence="2">10436_t:CDS:1</fullName>
    </submittedName>
</protein>
<dbReference type="PANTHER" id="PTHR34605:SF3">
    <property type="entry name" value="P CELL-TYPE AGGLUTINATION PROTEIN MAP4-LIKE-RELATED"/>
    <property type="match status" value="1"/>
</dbReference>
<accession>A0A9N9B0S4</accession>
<comment type="caution">
    <text evidence="2">The sequence shown here is derived from an EMBL/GenBank/DDBJ whole genome shotgun (WGS) entry which is preliminary data.</text>
</comment>
<organism evidence="2 3">
    <name type="scientific">Paraglomus brasilianum</name>
    <dbReference type="NCBI Taxonomy" id="144538"/>
    <lineage>
        <taxon>Eukaryota</taxon>
        <taxon>Fungi</taxon>
        <taxon>Fungi incertae sedis</taxon>
        <taxon>Mucoromycota</taxon>
        <taxon>Glomeromycotina</taxon>
        <taxon>Glomeromycetes</taxon>
        <taxon>Paraglomerales</taxon>
        <taxon>Paraglomeraceae</taxon>
        <taxon>Paraglomus</taxon>
    </lineage>
</organism>
<keyword evidence="3" id="KW-1185">Reference proteome</keyword>
<evidence type="ECO:0000256" key="1">
    <source>
        <dbReference type="ARBA" id="ARBA00023172"/>
    </source>
</evidence>
<dbReference type="OrthoDB" id="2678963at2759"/>
<dbReference type="InterPro" id="IPR011010">
    <property type="entry name" value="DNA_brk_join_enz"/>
</dbReference>
<dbReference type="AlphaFoldDB" id="A0A9N9B0S4"/>
<keyword evidence="1" id="KW-0233">DNA recombination</keyword>
<sequence length="388" mass="44106">MAMNYRTATILAHDSVGLNYNDLFTSQVSALSDEFPCCDYLNDPIQDWMLSPPPSPPAVVEESESDIDIESTSDYGTDDGADAFEHYRIATDLLEDDAQVKLDSYDDNISSPSSGYFSDSNTCTTHEEIRNDNTTWSSEIAGEVCDLVSMEEEIVDDAYLRQENKVYMTRELLYAIKKQLDVNNAEHALFWCICTIAFHSLARINELVFDTESPSREPLILRLKHVHVPKSCSIIPFVYISIPYSKNEYSQTRHLLVRTTYTDTCPYTAFSHYMSKFRAKDNYATDAEALFCFEDGQIATRKWFTHMLKSNLAHGDALRYSFRAGGVKDMIGQGRTKAEIRSMGRWNNGTFEDYVDGHPSILVAFLSAAIKNEYEFSILIRFAQRAYG</sequence>
<dbReference type="EMBL" id="CAJVPI010000552">
    <property type="protein sequence ID" value="CAG8549436.1"/>
    <property type="molecule type" value="Genomic_DNA"/>
</dbReference>
<dbReference type="GO" id="GO:0015074">
    <property type="term" value="P:DNA integration"/>
    <property type="evidence" value="ECO:0007669"/>
    <property type="project" value="InterPro"/>
</dbReference>
<reference evidence="2" key="1">
    <citation type="submission" date="2021-06" db="EMBL/GenBank/DDBJ databases">
        <authorList>
            <person name="Kallberg Y."/>
            <person name="Tangrot J."/>
            <person name="Rosling A."/>
        </authorList>
    </citation>
    <scope>NUCLEOTIDE SEQUENCE</scope>
    <source>
        <strain evidence="2">BR232B</strain>
    </source>
</reference>
<gene>
    <name evidence="2" type="ORF">PBRASI_LOCUS5006</name>
</gene>
<dbReference type="Proteomes" id="UP000789739">
    <property type="component" value="Unassembled WGS sequence"/>
</dbReference>
<name>A0A9N9B0S4_9GLOM</name>
<proteinExistence type="predicted"/>